<dbReference type="SUPFAM" id="SSF52540">
    <property type="entry name" value="P-loop containing nucleoside triphosphate hydrolases"/>
    <property type="match status" value="1"/>
</dbReference>
<feature type="domain" description="Rhodanese" evidence="2">
    <location>
        <begin position="11"/>
        <end position="128"/>
    </location>
</feature>
<dbReference type="PANTHER" id="PTHR30401">
    <property type="entry name" value="TRNA 2-SELENOURIDINE SYNTHASE"/>
    <property type="match status" value="1"/>
</dbReference>
<dbReference type="NCBIfam" id="NF008752">
    <property type="entry name" value="PRK11784.1-4"/>
    <property type="match status" value="1"/>
</dbReference>
<accession>A0ABM8EJ39</accession>
<dbReference type="PROSITE" id="PS50206">
    <property type="entry name" value="RHODANESE_3"/>
    <property type="match status" value="1"/>
</dbReference>
<keyword evidence="4" id="KW-1185">Reference proteome</keyword>
<evidence type="ECO:0000259" key="2">
    <source>
        <dbReference type="PROSITE" id="PS50206"/>
    </source>
</evidence>
<dbReference type="Gene3D" id="3.40.50.300">
    <property type="entry name" value="P-loop containing nucleotide triphosphate hydrolases"/>
    <property type="match status" value="1"/>
</dbReference>
<dbReference type="EMBL" id="AP027151">
    <property type="protein sequence ID" value="BDV42507.1"/>
    <property type="molecule type" value="Genomic_DNA"/>
</dbReference>
<dbReference type="InterPro" id="IPR017582">
    <property type="entry name" value="SelU"/>
</dbReference>
<dbReference type="Gene3D" id="3.40.250.10">
    <property type="entry name" value="Rhodanese-like domain"/>
    <property type="match status" value="1"/>
</dbReference>
<dbReference type="Pfam" id="PF00581">
    <property type="entry name" value="Rhodanese"/>
    <property type="match status" value="1"/>
</dbReference>
<protein>
    <submittedName>
        <fullName evidence="3">tRNA 2-selenouridine synthase</fullName>
    </submittedName>
</protein>
<gene>
    <name evidence="3" type="primary">selU</name>
    <name evidence="3" type="ORF">GURASL_14300</name>
</gene>
<dbReference type="RefSeq" id="WP_282003003.1">
    <property type="nucleotide sequence ID" value="NZ_AP027151.1"/>
</dbReference>
<dbReference type="InterPro" id="IPR058840">
    <property type="entry name" value="AAA_SelU"/>
</dbReference>
<dbReference type="InterPro" id="IPR001763">
    <property type="entry name" value="Rhodanese-like_dom"/>
</dbReference>
<sequence length="352" mass="39142">MIKTVPFSPALVDSHLIVDVRTPLEYEEDHIPGAINVPLLTNEERVEIGTLYKQTGPHEARRRGLELTAPRFPQLVETIAAAAAGRPILVYCWRGGLRSKTVVSILDLTGHYALQLEGGYKSFRNAVVSFFSPFSPPAPLVVLHGMTGIGKTTFILGLAEQGFSVIDLEGLACHRGSAFGELGLKQQLSQKRFETLLWNAFRLLPATSPIILEGESRRIGKMSLPGNLYETMANSVKIWCEASLATRVARLIEEYGRPEYRAGMVEALGRIRKKLGDKGGEIGGYLERWELEPFMEGLIHHYYDKLYYKTREWAPETTITLEDFADATRQLTQFLARYFPAAGSVPGPPHAA</sequence>
<dbReference type="Proteomes" id="UP001317705">
    <property type="component" value="Chromosome"/>
</dbReference>
<proteinExistence type="predicted"/>
<evidence type="ECO:0000313" key="3">
    <source>
        <dbReference type="EMBL" id="BDV42507.1"/>
    </source>
</evidence>
<dbReference type="NCBIfam" id="TIGR03167">
    <property type="entry name" value="tRNA_sel_U_synt"/>
    <property type="match status" value="1"/>
</dbReference>
<dbReference type="SMART" id="SM00450">
    <property type="entry name" value="RHOD"/>
    <property type="match status" value="1"/>
</dbReference>
<dbReference type="InterPro" id="IPR001307">
    <property type="entry name" value="Thiosulphate_STrfase_CS"/>
</dbReference>
<evidence type="ECO:0000313" key="4">
    <source>
        <dbReference type="Proteomes" id="UP001317705"/>
    </source>
</evidence>
<dbReference type="InterPro" id="IPR036873">
    <property type="entry name" value="Rhodanese-like_dom_sf"/>
</dbReference>
<dbReference type="PANTHER" id="PTHR30401:SF0">
    <property type="entry name" value="TRNA 2-SELENOURIDINE SYNTHASE"/>
    <property type="match status" value="1"/>
</dbReference>
<reference evidence="3 4" key="1">
    <citation type="submission" date="2022-12" db="EMBL/GenBank/DDBJ databases">
        <title>Polyphasic characterization of Geotalea uranireducens NIT-SL11 newly isolated from a complex of sewage sludge and microbially reduced graphene oxide.</title>
        <authorList>
            <person name="Xie L."/>
            <person name="Yoshida N."/>
            <person name="Meng L."/>
        </authorList>
    </citation>
    <scope>NUCLEOTIDE SEQUENCE [LARGE SCALE GENOMIC DNA]</scope>
    <source>
        <strain evidence="3 4">NIT-SL11</strain>
    </source>
</reference>
<organism evidence="3 4">
    <name type="scientific">Geotalea uraniireducens</name>
    <dbReference type="NCBI Taxonomy" id="351604"/>
    <lineage>
        <taxon>Bacteria</taxon>
        <taxon>Pseudomonadati</taxon>
        <taxon>Thermodesulfobacteriota</taxon>
        <taxon>Desulfuromonadia</taxon>
        <taxon>Geobacterales</taxon>
        <taxon>Geobacteraceae</taxon>
        <taxon>Geotalea</taxon>
    </lineage>
</organism>
<keyword evidence="1" id="KW-0711">Selenium</keyword>
<name>A0ABM8EJ39_9BACT</name>
<dbReference type="PROSITE" id="PS00380">
    <property type="entry name" value="RHODANESE_1"/>
    <property type="match status" value="1"/>
</dbReference>
<dbReference type="NCBIfam" id="NF008750">
    <property type="entry name" value="PRK11784.1-2"/>
    <property type="match status" value="1"/>
</dbReference>
<dbReference type="InterPro" id="IPR027417">
    <property type="entry name" value="P-loop_NTPase"/>
</dbReference>
<evidence type="ECO:0000256" key="1">
    <source>
        <dbReference type="ARBA" id="ARBA00023266"/>
    </source>
</evidence>
<dbReference type="SUPFAM" id="SSF52821">
    <property type="entry name" value="Rhodanese/Cell cycle control phosphatase"/>
    <property type="match status" value="1"/>
</dbReference>
<dbReference type="Pfam" id="PF26341">
    <property type="entry name" value="AAA_SelU"/>
    <property type="match status" value="1"/>
</dbReference>